<evidence type="ECO:0000313" key="5">
    <source>
        <dbReference type="Proteomes" id="UP000294498"/>
    </source>
</evidence>
<comment type="caution">
    <text evidence="4">The sequence shown here is derived from an EMBL/GenBank/DDBJ whole genome shotgun (WGS) entry which is preliminary data.</text>
</comment>
<organism evidence="4 5">
    <name type="scientific">Dinghuibacter silviterrae</name>
    <dbReference type="NCBI Taxonomy" id="1539049"/>
    <lineage>
        <taxon>Bacteria</taxon>
        <taxon>Pseudomonadati</taxon>
        <taxon>Bacteroidota</taxon>
        <taxon>Chitinophagia</taxon>
        <taxon>Chitinophagales</taxon>
        <taxon>Chitinophagaceae</taxon>
        <taxon>Dinghuibacter</taxon>
    </lineage>
</organism>
<dbReference type="EMBL" id="SODV01000001">
    <property type="protein sequence ID" value="TDW99899.1"/>
    <property type="molecule type" value="Genomic_DNA"/>
</dbReference>
<evidence type="ECO:0000313" key="4">
    <source>
        <dbReference type="EMBL" id="TDW99899.1"/>
    </source>
</evidence>
<name>A0A4R8DP66_9BACT</name>
<evidence type="ECO:0000256" key="3">
    <source>
        <dbReference type="PROSITE-ProRule" id="PRU00339"/>
    </source>
</evidence>
<dbReference type="SUPFAM" id="SSF48452">
    <property type="entry name" value="TPR-like"/>
    <property type="match status" value="1"/>
</dbReference>
<dbReference type="InterPro" id="IPR051012">
    <property type="entry name" value="CellSynth/LPSAsmb/PSIAsmb"/>
</dbReference>
<reference evidence="4 5" key="1">
    <citation type="submission" date="2019-03" db="EMBL/GenBank/DDBJ databases">
        <title>Genomic Encyclopedia of Type Strains, Phase IV (KMG-IV): sequencing the most valuable type-strain genomes for metagenomic binning, comparative biology and taxonomic classification.</title>
        <authorList>
            <person name="Goeker M."/>
        </authorList>
    </citation>
    <scope>NUCLEOTIDE SEQUENCE [LARGE SCALE GENOMIC DNA]</scope>
    <source>
        <strain evidence="4 5">DSM 100059</strain>
    </source>
</reference>
<evidence type="ECO:0000256" key="1">
    <source>
        <dbReference type="ARBA" id="ARBA00022737"/>
    </source>
</evidence>
<keyword evidence="5" id="KW-1185">Reference proteome</keyword>
<dbReference type="PANTHER" id="PTHR45586">
    <property type="entry name" value="TPR REPEAT-CONTAINING PROTEIN PA4667"/>
    <property type="match status" value="1"/>
</dbReference>
<sequence>MNILRSGMLFGLLVAGFSLRAQSVKEELETGNSLMQGGDFSNAIAVLSKAHSQEPGNLEVVKSLAFSYYLSKDYTKALDVIKPMIDGDGGDDACFQIAGNIYVSLAQNKEAEKLYRKALKKFPDSGPLYADFGIFLGSLAEGPDAIRIWEQGIEADPSYPGNYYYASKYYYTVDLTWSILYGEVFVNMESLTRRTPEIKALLLDSYKKIFSKDEYLNPLVDRKGRPVNEFENDVRATLRANASALGGGINEESLTALRSRFVLDWFSKYATQFPYRLFDYQRQLLQQGMFTAYNQWIFGSAEDEKTYNSWVSAHNDEFNTYYGFARGRVFKIPKGQYYQTKEKE</sequence>
<dbReference type="AlphaFoldDB" id="A0A4R8DP66"/>
<dbReference type="SMART" id="SM00028">
    <property type="entry name" value="TPR"/>
    <property type="match status" value="3"/>
</dbReference>
<dbReference type="Gene3D" id="1.25.40.10">
    <property type="entry name" value="Tetratricopeptide repeat domain"/>
    <property type="match status" value="1"/>
</dbReference>
<dbReference type="RefSeq" id="WP_133990994.1">
    <property type="nucleotide sequence ID" value="NZ_SODV01000001.1"/>
</dbReference>
<dbReference type="InterPro" id="IPR011990">
    <property type="entry name" value="TPR-like_helical_dom_sf"/>
</dbReference>
<feature type="repeat" description="TPR" evidence="3">
    <location>
        <begin position="92"/>
        <end position="125"/>
    </location>
</feature>
<dbReference type="Proteomes" id="UP000294498">
    <property type="component" value="Unassembled WGS sequence"/>
</dbReference>
<evidence type="ECO:0000256" key="2">
    <source>
        <dbReference type="ARBA" id="ARBA00022803"/>
    </source>
</evidence>
<protein>
    <submittedName>
        <fullName evidence="4">Anaphase-promoting complex subunit 3</fullName>
    </submittedName>
</protein>
<dbReference type="InterPro" id="IPR019734">
    <property type="entry name" value="TPR_rpt"/>
</dbReference>
<gene>
    <name evidence="4" type="ORF">EDB95_0914</name>
</gene>
<dbReference type="OrthoDB" id="793001at2"/>
<keyword evidence="1" id="KW-0677">Repeat</keyword>
<accession>A0A4R8DP66</accession>
<proteinExistence type="predicted"/>
<dbReference type="PANTHER" id="PTHR45586:SF1">
    <property type="entry name" value="LIPOPOLYSACCHARIDE ASSEMBLY PROTEIN B"/>
    <property type="match status" value="1"/>
</dbReference>
<dbReference type="PROSITE" id="PS50005">
    <property type="entry name" value="TPR"/>
    <property type="match status" value="1"/>
</dbReference>
<dbReference type="Pfam" id="PF12895">
    <property type="entry name" value="ANAPC3"/>
    <property type="match status" value="1"/>
</dbReference>
<keyword evidence="2 3" id="KW-0802">TPR repeat</keyword>